<evidence type="ECO:0000313" key="2">
    <source>
        <dbReference type="Proteomes" id="UP000053958"/>
    </source>
</evidence>
<dbReference type="SUPFAM" id="SSF53067">
    <property type="entry name" value="Actin-like ATPase domain"/>
    <property type="match status" value="1"/>
</dbReference>
<organism evidence="1 2">
    <name type="scientific">Rasamsonia emersonii (strain ATCC 16479 / CBS 393.64 / IMI 116815)</name>
    <dbReference type="NCBI Taxonomy" id="1408163"/>
    <lineage>
        <taxon>Eukaryota</taxon>
        <taxon>Fungi</taxon>
        <taxon>Dikarya</taxon>
        <taxon>Ascomycota</taxon>
        <taxon>Pezizomycotina</taxon>
        <taxon>Eurotiomycetes</taxon>
        <taxon>Eurotiomycetidae</taxon>
        <taxon>Eurotiales</taxon>
        <taxon>Trichocomaceae</taxon>
        <taxon>Rasamsonia</taxon>
    </lineage>
</organism>
<dbReference type="InterPro" id="IPR043129">
    <property type="entry name" value="ATPase_NBD"/>
</dbReference>
<dbReference type="PANTHER" id="PTHR30605:SF0">
    <property type="entry name" value="ANHYDRO-N-ACETYLMURAMIC ACID KINASE"/>
    <property type="match status" value="1"/>
</dbReference>
<name>A0A0F4YDZ5_RASE3</name>
<keyword evidence="2" id="KW-1185">Reference proteome</keyword>
<dbReference type="RefSeq" id="XP_013322967.1">
    <property type="nucleotide sequence ID" value="XM_013467513.1"/>
</dbReference>
<dbReference type="STRING" id="1408163.A0A0F4YDZ5"/>
<evidence type="ECO:0000313" key="1">
    <source>
        <dbReference type="EMBL" id="KKA16355.1"/>
    </source>
</evidence>
<dbReference type="AlphaFoldDB" id="A0A0F4YDZ5"/>
<proteinExistence type="predicted"/>
<protein>
    <recommendedName>
        <fullName evidence="3">Anhydro-N-acetylmuramic acid kinase</fullName>
    </recommendedName>
</protein>
<dbReference type="InterPro" id="IPR005338">
    <property type="entry name" value="Anhydro_N_Ac-Mur_kinase"/>
</dbReference>
<dbReference type="Pfam" id="PF03702">
    <property type="entry name" value="AnmK"/>
    <property type="match status" value="2"/>
</dbReference>
<evidence type="ECO:0008006" key="3">
    <source>
        <dbReference type="Google" id="ProtNLM"/>
    </source>
</evidence>
<dbReference type="Proteomes" id="UP000053958">
    <property type="component" value="Unassembled WGS sequence"/>
</dbReference>
<dbReference type="OrthoDB" id="5427593at2759"/>
<dbReference type="GO" id="GO:0005524">
    <property type="term" value="F:ATP binding"/>
    <property type="evidence" value="ECO:0007669"/>
    <property type="project" value="InterPro"/>
</dbReference>
<dbReference type="GeneID" id="25313111"/>
<comment type="caution">
    <text evidence="1">The sequence shown here is derived from an EMBL/GenBank/DDBJ whole genome shotgun (WGS) entry which is preliminary data.</text>
</comment>
<dbReference type="GO" id="GO:0009254">
    <property type="term" value="P:peptidoglycan turnover"/>
    <property type="evidence" value="ECO:0007669"/>
    <property type="project" value="InterPro"/>
</dbReference>
<dbReference type="GO" id="GO:0016773">
    <property type="term" value="F:phosphotransferase activity, alcohol group as acceptor"/>
    <property type="evidence" value="ECO:0007669"/>
    <property type="project" value="InterPro"/>
</dbReference>
<dbReference type="PANTHER" id="PTHR30605">
    <property type="entry name" value="ANHYDRO-N-ACETYLMURAMIC ACID KINASE"/>
    <property type="match status" value="1"/>
</dbReference>
<reference evidence="1 2" key="1">
    <citation type="submission" date="2015-04" db="EMBL/GenBank/DDBJ databases">
        <authorList>
            <person name="Heijne W.H."/>
            <person name="Fedorova N.D."/>
            <person name="Nierman W.C."/>
            <person name="Vollebregt A.W."/>
            <person name="Zhao Z."/>
            <person name="Wu L."/>
            <person name="Kumar M."/>
            <person name="Stam H."/>
            <person name="van den Berg M.A."/>
            <person name="Pel H.J."/>
        </authorList>
    </citation>
    <scope>NUCLEOTIDE SEQUENCE [LARGE SCALE GENOMIC DNA]</scope>
    <source>
        <strain evidence="1 2">CBS 393.64</strain>
    </source>
</reference>
<dbReference type="Gene3D" id="3.30.420.40">
    <property type="match status" value="3"/>
</dbReference>
<dbReference type="GO" id="GO:0006040">
    <property type="term" value="P:amino sugar metabolic process"/>
    <property type="evidence" value="ECO:0007669"/>
    <property type="project" value="InterPro"/>
</dbReference>
<sequence>MPYIVGLNSGSSFDGVDAVLCTIDIDQDGHPSRPKFVDALTVDWPDELRPLVIRAFDNQLSLFDMTRVNYAAGAVYAEATNKLLAKAGVKPEEVEVLGYDGQTVYQEPPDRQKIADYISSGSKSLVDLWTKGGFPCGFFIVESGVVAALTDITTVTQFLPVDHALGGSGAPLVHKTMAFDTGPGNVMLDHVIRARTGRSYDKDGEMAARGQIIEPLLAELQAHEFFQRKPPRSAWRLDFGSRYADDILERYASASTEDLLATLAMFTATSIERALVDFILPKTSVTKVVASGGGTRNTTLMRFLTERLATHGLKTCVSDEFGMPAAYKEAIKFATLAFAAKRGLANNIPAASGASSFAILGKLTLAPRLARGTENITSNDLFIDDGWAG</sequence>
<dbReference type="EMBL" id="LASV01000785">
    <property type="protein sequence ID" value="KKA16355.1"/>
    <property type="molecule type" value="Genomic_DNA"/>
</dbReference>
<gene>
    <name evidence="1" type="ORF">T310_10051</name>
</gene>
<accession>A0A0F4YDZ5</accession>